<evidence type="ECO:0000313" key="3">
    <source>
        <dbReference type="Proteomes" id="UP000055048"/>
    </source>
</evidence>
<name>A0A0V0U4G7_9BILA</name>
<gene>
    <name evidence="2" type="ORF">T05_122</name>
</gene>
<keyword evidence="1" id="KW-0812">Transmembrane</keyword>
<accession>A0A0V0U4G7</accession>
<comment type="caution">
    <text evidence="2">The sequence shown here is derived from an EMBL/GenBank/DDBJ whole genome shotgun (WGS) entry which is preliminary data.</text>
</comment>
<keyword evidence="3" id="KW-1185">Reference proteome</keyword>
<evidence type="ECO:0000313" key="2">
    <source>
        <dbReference type="EMBL" id="KRX46110.1"/>
    </source>
</evidence>
<dbReference type="AlphaFoldDB" id="A0A0V0U4G7"/>
<sequence length="74" mass="8356">MESVVVYVCVVFVQFFFDVSFIAPVGWLSATSMTPTIDNVDEIRMSVEKKLCIFAYNRLSGKGEKVENTKPKQS</sequence>
<feature type="transmembrane region" description="Helical" evidence="1">
    <location>
        <begin position="6"/>
        <end position="28"/>
    </location>
</feature>
<protein>
    <submittedName>
        <fullName evidence="2">Uncharacterized protein</fullName>
    </submittedName>
</protein>
<keyword evidence="1" id="KW-1133">Transmembrane helix</keyword>
<organism evidence="2 3">
    <name type="scientific">Trichinella murrelli</name>
    <dbReference type="NCBI Taxonomy" id="144512"/>
    <lineage>
        <taxon>Eukaryota</taxon>
        <taxon>Metazoa</taxon>
        <taxon>Ecdysozoa</taxon>
        <taxon>Nematoda</taxon>
        <taxon>Enoplea</taxon>
        <taxon>Dorylaimia</taxon>
        <taxon>Trichinellida</taxon>
        <taxon>Trichinellidae</taxon>
        <taxon>Trichinella</taxon>
    </lineage>
</organism>
<dbReference type="Proteomes" id="UP000055048">
    <property type="component" value="Unassembled WGS sequence"/>
</dbReference>
<proteinExistence type="predicted"/>
<keyword evidence="1" id="KW-0472">Membrane</keyword>
<reference evidence="2 3" key="1">
    <citation type="submission" date="2015-01" db="EMBL/GenBank/DDBJ databases">
        <title>Evolution of Trichinella species and genotypes.</title>
        <authorList>
            <person name="Korhonen P.K."/>
            <person name="Edoardo P."/>
            <person name="Giuseppe L.R."/>
            <person name="Gasser R.B."/>
        </authorList>
    </citation>
    <scope>NUCLEOTIDE SEQUENCE [LARGE SCALE GENOMIC DNA]</scope>
    <source>
        <strain evidence="2">ISS417</strain>
    </source>
</reference>
<dbReference type="EMBL" id="JYDJ01000064">
    <property type="protein sequence ID" value="KRX46110.1"/>
    <property type="molecule type" value="Genomic_DNA"/>
</dbReference>
<evidence type="ECO:0000256" key="1">
    <source>
        <dbReference type="SAM" id="Phobius"/>
    </source>
</evidence>